<keyword evidence="4" id="KW-0808">Transferase</keyword>
<keyword evidence="5" id="KW-0479">Metal-binding</keyword>
<dbReference type="OMA" id="CKIAQTD"/>
<evidence type="ECO:0000256" key="7">
    <source>
        <dbReference type="ARBA" id="ARBA00022786"/>
    </source>
</evidence>
<keyword evidence="8" id="KW-0862">Zinc</keyword>
<keyword evidence="15" id="KW-1185">Reference proteome</keyword>
<dbReference type="Pfam" id="PF02207">
    <property type="entry name" value="zf-UBR"/>
    <property type="match status" value="1"/>
</dbReference>
<evidence type="ECO:0000256" key="1">
    <source>
        <dbReference type="ARBA" id="ARBA00000900"/>
    </source>
</evidence>
<evidence type="ECO:0000256" key="4">
    <source>
        <dbReference type="ARBA" id="ARBA00022679"/>
    </source>
</evidence>
<dbReference type="PANTHER" id="PTHR38924:SF2">
    <property type="entry name" value="CHROMOSOME UNDETERMINED SCAFFOLD_10, WHOLE GENOME SHOTGUN SEQUENCE"/>
    <property type="match status" value="1"/>
</dbReference>
<dbReference type="Proteomes" id="UP000683925">
    <property type="component" value="Unassembled WGS sequence"/>
</dbReference>
<comment type="caution">
    <text evidence="14">The sequence shown here is derived from an EMBL/GenBank/DDBJ whole genome shotgun (WGS) entry which is preliminary data.</text>
</comment>
<keyword evidence="7" id="KW-0833">Ubl conjugation pathway</keyword>
<dbReference type="GO" id="GO:0061630">
    <property type="term" value="F:ubiquitin protein ligase activity"/>
    <property type="evidence" value="ECO:0007669"/>
    <property type="project" value="UniProtKB-EC"/>
</dbReference>
<evidence type="ECO:0000259" key="12">
    <source>
        <dbReference type="PROSITE" id="PS50089"/>
    </source>
</evidence>
<evidence type="ECO:0000256" key="11">
    <source>
        <dbReference type="PROSITE-ProRule" id="PRU00508"/>
    </source>
</evidence>
<keyword evidence="6 10" id="KW-0863">Zinc-finger</keyword>
<accession>A0A8S1X039</accession>
<dbReference type="InterPro" id="IPR001841">
    <property type="entry name" value="Znf_RING"/>
</dbReference>
<dbReference type="OrthoDB" id="298156at2759"/>
<evidence type="ECO:0000313" key="14">
    <source>
        <dbReference type="EMBL" id="CAD8195648.1"/>
    </source>
</evidence>
<evidence type="ECO:0000256" key="9">
    <source>
        <dbReference type="ARBA" id="ARBA00046341"/>
    </source>
</evidence>
<protein>
    <recommendedName>
        <fullName evidence="3">RING-type E3 ubiquitin transferase</fullName>
        <ecNumber evidence="3">2.3.2.27</ecNumber>
    </recommendedName>
</protein>
<feature type="zinc finger region" description="UBR-type" evidence="11">
    <location>
        <begin position="51"/>
        <end position="124"/>
    </location>
</feature>
<dbReference type="FunFam" id="2.10.110.30:FF:000002">
    <property type="entry name" value="Putative e3 ubiquitin-protein ligase ubr3"/>
    <property type="match status" value="1"/>
</dbReference>
<organism evidence="14 15">
    <name type="scientific">Paramecium octaurelia</name>
    <dbReference type="NCBI Taxonomy" id="43137"/>
    <lineage>
        <taxon>Eukaryota</taxon>
        <taxon>Sar</taxon>
        <taxon>Alveolata</taxon>
        <taxon>Ciliophora</taxon>
        <taxon>Intramacronucleata</taxon>
        <taxon>Oligohymenophorea</taxon>
        <taxon>Peniculida</taxon>
        <taxon>Parameciidae</taxon>
        <taxon>Paramecium</taxon>
    </lineage>
</organism>
<evidence type="ECO:0000256" key="2">
    <source>
        <dbReference type="ARBA" id="ARBA00004906"/>
    </source>
</evidence>
<comment type="similarity">
    <text evidence="9">Belongs to the E3 ubiquitin-protein ligase UBR1-like family.</text>
</comment>
<dbReference type="EMBL" id="CAJJDP010000109">
    <property type="protein sequence ID" value="CAD8195648.1"/>
    <property type="molecule type" value="Genomic_DNA"/>
</dbReference>
<dbReference type="PANTHER" id="PTHR38924">
    <property type="entry name" value="ASPARAGINE AND ASPARTATE RICH PROTEIN 1"/>
    <property type="match status" value="1"/>
</dbReference>
<dbReference type="InterPro" id="IPR003126">
    <property type="entry name" value="Znf_UBR"/>
</dbReference>
<evidence type="ECO:0000256" key="5">
    <source>
        <dbReference type="ARBA" id="ARBA00022723"/>
    </source>
</evidence>
<evidence type="ECO:0000256" key="3">
    <source>
        <dbReference type="ARBA" id="ARBA00012483"/>
    </source>
</evidence>
<comment type="pathway">
    <text evidence="2">Protein modification; protein ubiquitination.</text>
</comment>
<dbReference type="PROSITE" id="PS50089">
    <property type="entry name" value="ZF_RING_2"/>
    <property type="match status" value="1"/>
</dbReference>
<comment type="catalytic activity">
    <reaction evidence="1">
        <text>S-ubiquitinyl-[E2 ubiquitin-conjugating enzyme]-L-cysteine + [acceptor protein]-L-lysine = [E2 ubiquitin-conjugating enzyme]-L-cysteine + N(6)-ubiquitinyl-[acceptor protein]-L-lysine.</text>
        <dbReference type="EC" id="2.3.2.27"/>
    </reaction>
</comment>
<proteinExistence type="inferred from homology"/>
<evidence type="ECO:0000259" key="13">
    <source>
        <dbReference type="PROSITE" id="PS51157"/>
    </source>
</evidence>
<sequence length="1421" mass="167559">MDNNNAENHILQISNEIDDLKDEELISQALNITQDEFQREIMCFRDVGTKKLCANRINELELSYQCFDCSKDTSHIICKECFIPEIHKNHAVQIVQMSSQMQGYCDCGDTFMLDRNSMCPKHLQKDVKVENKFIENNPVFKKYEKFLMDAFGLFYKKLEKFKDYPHDLLENIENIIKILNNEILDIYFDSNIIYLVSIKDSISEAKQIHSLIFRTLQIITNDNIIWGYLTGKILKQEFQISINQKQLRSTSLLEQYLQYNARLEGCLQFQQDISTFFPLFFQDDDFRICLSTCVIQNFKNFYALVCSYELITNKNKELKFQVYKDTKDQKLTDLIDKILACSQIEEIKSRNSLIQGAIIQKLFLFMQRGYIEMLRLYKTVQSPIHYQLFSVVSDLILEIPLIDFPSLQICNSYSYGIELMAKCEKAINEQINQIQEILQEDFSAFKIQLLNPKSIGFQKLLNESLLIYSLTRRHPCQQLKNCVLYYPSDVQQKELCLNYSVIISQKILSSFRYDLKQILLIFDHLHSFDAQNILRLILHYYLNNLINSFVLKYQSPIQLIAFNQVLSDRNFITVLSIYLLNFSNSQDAYNNVQELSGLDKTQFNQIMHQILKRTLLNYIIFQSPVCFEYYKGDQDYWKNLENEVSLQQVDVAYIQLYAFLFQEFGIYHIVQGFIEIQQHLKQKINLSFLICKIAQTDYDLIQCVGSITGNQFNEQFQKGLAKLFQTVFYSQTFYNLNEMRTLLKEFSYENKIDLETLILSSCEINLDNGQLQLKKELKLHIYEPIYASYNEKIKEKINDKLQMQNDKFVEIFGSSLEYELKYYGTPKSTLTNIRYEILKAISQDQNQYLLEIIVKDLENNLQSNKGLINQLDATLKILQENAIYINLLYLSNQMFSSNNVKIQHLVDKIQHYSQVFILLDKVNHTQKLFFQVYCSRFENLSFTQNLNQKEQQVTETKSNENHQNNKEQLKKKFNLMMVNFSNQITNEDLSKVTDEICQLCKLAFENNDLQYQPILIQYSNILEQLKIIEVSSKTHLDILSAHVSNCNHTFHLNCLKKQMFDQKQKDEYYQCPLCYSPYNFILPDPYQIQNIEIVQFEICLEAFIESLSSHNQQILEKHYLDTEFNLYSFLDEILSQILCNLMFQLLSDIKTFIEKNQHLFLQKVVTLMRLLYQNLNNRLIDNIKTSENETLFKIVKIAQLYLLKQTNLNQFKQNLIILFHQQNYFAQVIFQLFTEKKVNLASNNIVLPYDILKIKDSFKQRMINFLSINFSQFFAKHFLTKCQKKKCSILSSKMETIFSGQCICLICLKKMCLGNCGNFNQKQLGNLQRHSINNHQSKSIFLNVENSSLILMRSPSYILMPNSLYTNRIGDQPVKGPYPLQHYSNFQINLKILDQIFDIIMEEKYIQKLYANSQSLQITLT</sequence>
<feature type="domain" description="UBR-type" evidence="13">
    <location>
        <begin position="51"/>
        <end position="124"/>
    </location>
</feature>
<evidence type="ECO:0000256" key="10">
    <source>
        <dbReference type="PROSITE-ProRule" id="PRU00175"/>
    </source>
</evidence>
<dbReference type="EC" id="2.3.2.27" evidence="3"/>
<dbReference type="PROSITE" id="PS51157">
    <property type="entry name" value="ZF_UBR"/>
    <property type="match status" value="1"/>
</dbReference>
<gene>
    <name evidence="14" type="ORF">POCTA_138.1.T1090173</name>
</gene>
<dbReference type="GO" id="GO:0008270">
    <property type="term" value="F:zinc ion binding"/>
    <property type="evidence" value="ECO:0007669"/>
    <property type="project" value="UniProtKB-KW"/>
</dbReference>
<dbReference type="SMART" id="SM00396">
    <property type="entry name" value="ZnF_UBR1"/>
    <property type="match status" value="1"/>
</dbReference>
<evidence type="ECO:0000313" key="15">
    <source>
        <dbReference type="Proteomes" id="UP000683925"/>
    </source>
</evidence>
<name>A0A8S1X039_PAROT</name>
<evidence type="ECO:0000256" key="6">
    <source>
        <dbReference type="ARBA" id="ARBA00022771"/>
    </source>
</evidence>
<feature type="domain" description="RING-type" evidence="12">
    <location>
        <begin position="997"/>
        <end position="1074"/>
    </location>
</feature>
<evidence type="ECO:0000256" key="8">
    <source>
        <dbReference type="ARBA" id="ARBA00022833"/>
    </source>
</evidence>
<reference evidence="14" key="1">
    <citation type="submission" date="2021-01" db="EMBL/GenBank/DDBJ databases">
        <authorList>
            <consortium name="Genoscope - CEA"/>
            <person name="William W."/>
        </authorList>
    </citation>
    <scope>NUCLEOTIDE SEQUENCE</scope>
</reference>
<dbReference type="CDD" id="cd19670">
    <property type="entry name" value="UBR-box_UBR1_2_3"/>
    <property type="match status" value="1"/>
</dbReference>